<feature type="transmembrane region" description="Helical" evidence="2">
    <location>
        <begin position="666"/>
        <end position="687"/>
    </location>
</feature>
<feature type="transmembrane region" description="Helical" evidence="2">
    <location>
        <begin position="423"/>
        <end position="442"/>
    </location>
</feature>
<feature type="transmembrane region" description="Helical" evidence="2">
    <location>
        <begin position="347"/>
        <end position="366"/>
    </location>
</feature>
<accession>A0ABS9UF35</accession>
<dbReference type="RefSeq" id="WP_241370105.1">
    <property type="nucleotide sequence ID" value="NZ_JAKZFC010000005.1"/>
</dbReference>
<dbReference type="Pfam" id="PF10101">
    <property type="entry name" value="DUF2339"/>
    <property type="match status" value="1"/>
</dbReference>
<evidence type="ECO:0000256" key="2">
    <source>
        <dbReference type="SAM" id="Phobius"/>
    </source>
</evidence>
<dbReference type="InterPro" id="IPR019286">
    <property type="entry name" value="DUF2339_TM"/>
</dbReference>
<feature type="transmembrane region" description="Helical" evidence="2">
    <location>
        <begin position="111"/>
        <end position="131"/>
    </location>
</feature>
<keyword evidence="2" id="KW-0812">Transmembrane</keyword>
<feature type="transmembrane region" description="Helical" evidence="2">
    <location>
        <begin position="398"/>
        <end position="417"/>
    </location>
</feature>
<feature type="transmembrane region" description="Helical" evidence="2">
    <location>
        <begin position="267"/>
        <end position="285"/>
    </location>
</feature>
<feature type="transmembrane region" description="Helical" evidence="2">
    <location>
        <begin position="608"/>
        <end position="633"/>
    </location>
</feature>
<sequence length="693" mass="78730">MENDSKLLERIATLERELHTLRTEVQHLKEHVRLEQIVPIKKEVAKTIVLPKQPVQKETSIVQEKNAPKKEKRSLEETFTRALPRIFMVILVLGVLWGLKLVSDYGFLSDSIKIIGGFALSIGLGICAFMMEKRQKGSRVVALSLYGGAFIVGILVTAAGAILYDVLNLYVALIIAIVYIAYGVWISYVKGNEALTTLVIFTSLLLPYLLEYMKFSALIIGVFIVLLFAVVQVVIWKHTQRKALYIGMAFSILAFGIVFIFHSEQNVFFALAVVTLYTVFLGSFLRLYSSKSKKNASMLFSFTIIILSLINVMLLQKEVTLLMVLVLLLGILASSVYIVFKREDRLLIDMFGTLFIITILNFIAQLNISSEVMLLLMITVSFAGMLLALKHTIVVMKYLQGITFSILSFLILVFYTVQPFFSIEHLTIVVVTIMLFVLYWILRHYEHSPIEDKKWLIGLEDVYPCLLYVVALLYIWKLDWTYMPLQFTSYFLFSAIAIGLALTLIGNRTIIGRLLPVLATGIYGFAALVLMSTVWIDERAITVAFIMRILYIAIYWFVIADLWGHGRIHKNYEPLSVRYTEQFTFVGMIISIIWLINFTHFMNFNELINWSTAVILNTVSIFIIACLALFLAAKRSYRQLKLTGIILLFSGIIKMIFFDLSELDILIRSILFILIGAIGLVISNKLLGKGKTD</sequence>
<feature type="transmembrane region" description="Helical" evidence="2">
    <location>
        <begin position="243"/>
        <end position="261"/>
    </location>
</feature>
<feature type="transmembrane region" description="Helical" evidence="2">
    <location>
        <begin position="487"/>
        <end position="505"/>
    </location>
</feature>
<feature type="transmembrane region" description="Helical" evidence="2">
    <location>
        <begin position="216"/>
        <end position="236"/>
    </location>
</feature>
<feature type="transmembrane region" description="Helical" evidence="2">
    <location>
        <begin position="169"/>
        <end position="187"/>
    </location>
</feature>
<keyword evidence="2" id="KW-0472">Membrane</keyword>
<reference evidence="3 4" key="1">
    <citation type="submission" date="2022-03" db="EMBL/GenBank/DDBJ databases">
        <authorList>
            <person name="Jo J.-H."/>
            <person name="Im W.-T."/>
        </authorList>
    </citation>
    <scope>NUCLEOTIDE SEQUENCE [LARGE SCALE GENOMIC DNA]</scope>
    <source>
        <strain evidence="3 4">MA9</strain>
    </source>
</reference>
<dbReference type="PANTHER" id="PTHR38434">
    <property type="entry name" value="BLL2549 PROTEIN"/>
    <property type="match status" value="1"/>
</dbReference>
<feature type="transmembrane region" description="Helical" evidence="2">
    <location>
        <begin position="517"/>
        <end position="536"/>
    </location>
</feature>
<keyword evidence="1" id="KW-0175">Coiled coil</keyword>
<feature type="transmembrane region" description="Helical" evidence="2">
    <location>
        <begin position="583"/>
        <end position="602"/>
    </location>
</feature>
<evidence type="ECO:0000313" key="3">
    <source>
        <dbReference type="EMBL" id="MCH7322941.1"/>
    </source>
</evidence>
<feature type="transmembrane region" description="Helical" evidence="2">
    <location>
        <begin position="640"/>
        <end position="660"/>
    </location>
</feature>
<keyword evidence="2" id="KW-1133">Transmembrane helix</keyword>
<comment type="caution">
    <text evidence="3">The sequence shown here is derived from an EMBL/GenBank/DDBJ whole genome shotgun (WGS) entry which is preliminary data.</text>
</comment>
<dbReference type="EMBL" id="JAKZFC010000005">
    <property type="protein sequence ID" value="MCH7322941.1"/>
    <property type="molecule type" value="Genomic_DNA"/>
</dbReference>
<feature type="transmembrane region" description="Helical" evidence="2">
    <location>
        <begin position="321"/>
        <end position="340"/>
    </location>
</feature>
<feature type="transmembrane region" description="Helical" evidence="2">
    <location>
        <begin position="143"/>
        <end position="163"/>
    </location>
</feature>
<name>A0ABS9UF35_9BACL</name>
<proteinExistence type="predicted"/>
<evidence type="ECO:0000256" key="1">
    <source>
        <dbReference type="SAM" id="Coils"/>
    </source>
</evidence>
<dbReference type="Proteomes" id="UP001316087">
    <property type="component" value="Unassembled WGS sequence"/>
</dbReference>
<dbReference type="PANTHER" id="PTHR38434:SF1">
    <property type="entry name" value="BLL2549 PROTEIN"/>
    <property type="match status" value="1"/>
</dbReference>
<feature type="coiled-coil region" evidence="1">
    <location>
        <begin position="4"/>
        <end position="31"/>
    </location>
</feature>
<feature type="transmembrane region" description="Helical" evidence="2">
    <location>
        <begin position="372"/>
        <end position="389"/>
    </location>
</feature>
<feature type="transmembrane region" description="Helical" evidence="2">
    <location>
        <begin position="82"/>
        <end position="99"/>
    </location>
</feature>
<evidence type="ECO:0000313" key="4">
    <source>
        <dbReference type="Proteomes" id="UP001316087"/>
    </source>
</evidence>
<gene>
    <name evidence="3" type="ORF">LZ480_13755</name>
</gene>
<feature type="transmembrane region" description="Helical" evidence="2">
    <location>
        <begin position="542"/>
        <end position="563"/>
    </location>
</feature>
<feature type="transmembrane region" description="Helical" evidence="2">
    <location>
        <begin position="297"/>
        <end position="315"/>
    </location>
</feature>
<protein>
    <submittedName>
        <fullName evidence="3">DUF2339 domain-containing protein</fullName>
    </submittedName>
</protein>
<keyword evidence="4" id="KW-1185">Reference proteome</keyword>
<organism evidence="3 4">
    <name type="scientific">Solibacillus palustris</name>
    <dbReference type="NCBI Taxonomy" id="2908203"/>
    <lineage>
        <taxon>Bacteria</taxon>
        <taxon>Bacillati</taxon>
        <taxon>Bacillota</taxon>
        <taxon>Bacilli</taxon>
        <taxon>Bacillales</taxon>
        <taxon>Caryophanaceae</taxon>
        <taxon>Solibacillus</taxon>
    </lineage>
</organism>
<feature type="transmembrane region" description="Helical" evidence="2">
    <location>
        <begin position="194"/>
        <end position="210"/>
    </location>
</feature>
<feature type="transmembrane region" description="Helical" evidence="2">
    <location>
        <begin position="454"/>
        <end position="475"/>
    </location>
</feature>